<evidence type="ECO:0000256" key="1">
    <source>
        <dbReference type="ARBA" id="ARBA00004141"/>
    </source>
</evidence>
<evidence type="ECO:0000256" key="5">
    <source>
        <dbReference type="ARBA" id="ARBA00023136"/>
    </source>
</evidence>
<evidence type="ECO:0000256" key="2">
    <source>
        <dbReference type="ARBA" id="ARBA00006070"/>
    </source>
</evidence>
<reference evidence="7 8" key="1">
    <citation type="journal article" date="2018" name="Nat. Genet.">
        <title>The Rosa genome provides new insights in the design of modern roses.</title>
        <authorList>
            <person name="Bendahmane M."/>
        </authorList>
    </citation>
    <scope>NUCLEOTIDE SEQUENCE [LARGE SCALE GENOMIC DNA]</scope>
    <source>
        <strain evidence="8">cv. Old Blush</strain>
    </source>
</reference>
<keyword evidence="8" id="KW-1185">Reference proteome</keyword>
<organism evidence="7 8">
    <name type="scientific">Rosa chinensis</name>
    <name type="common">China rose</name>
    <dbReference type="NCBI Taxonomy" id="74649"/>
    <lineage>
        <taxon>Eukaryota</taxon>
        <taxon>Viridiplantae</taxon>
        <taxon>Streptophyta</taxon>
        <taxon>Embryophyta</taxon>
        <taxon>Tracheophyta</taxon>
        <taxon>Spermatophyta</taxon>
        <taxon>Magnoliopsida</taxon>
        <taxon>eudicotyledons</taxon>
        <taxon>Gunneridae</taxon>
        <taxon>Pentapetalae</taxon>
        <taxon>rosids</taxon>
        <taxon>fabids</taxon>
        <taxon>Rosales</taxon>
        <taxon>Rosaceae</taxon>
        <taxon>Rosoideae</taxon>
        <taxon>Rosoideae incertae sedis</taxon>
        <taxon>Rosa</taxon>
    </lineage>
</organism>
<evidence type="ECO:0000313" key="8">
    <source>
        <dbReference type="Proteomes" id="UP000238479"/>
    </source>
</evidence>
<dbReference type="GO" id="GO:0000139">
    <property type="term" value="C:Golgi membrane"/>
    <property type="evidence" value="ECO:0007669"/>
    <property type="project" value="TreeGrafter"/>
</dbReference>
<sequence length="58" mass="6887">MDRKIEALDGALLPTKVADEFRPFVRRLLEFKFWYSITKAFIIAFIMTFIFVLDVPVF</sequence>
<comment type="caution">
    <text evidence="7">The sequence shown here is derived from an EMBL/GenBank/DDBJ whole genome shotgun (WGS) entry which is preliminary data.</text>
</comment>
<evidence type="ECO:0000256" key="6">
    <source>
        <dbReference type="SAM" id="Phobius"/>
    </source>
</evidence>
<keyword evidence="4 6" id="KW-1133">Transmembrane helix</keyword>
<proteinExistence type="inferred from homology"/>
<keyword evidence="3 6" id="KW-0812">Transmembrane</keyword>
<gene>
    <name evidence="7" type="ORF">RchiOBHm_Chr6g0301161</name>
</gene>
<dbReference type="PANTHER" id="PTHR10743:SF0">
    <property type="entry name" value="PROTEIN RER1"/>
    <property type="match status" value="1"/>
</dbReference>
<dbReference type="AlphaFoldDB" id="A0A2P6PYM7"/>
<protein>
    <submittedName>
        <fullName evidence="7">Putative retrieval of early ER protein Rer1</fullName>
    </submittedName>
</protein>
<dbReference type="GO" id="GO:0006890">
    <property type="term" value="P:retrograde vesicle-mediated transport, Golgi to endoplasmic reticulum"/>
    <property type="evidence" value="ECO:0007669"/>
    <property type="project" value="TreeGrafter"/>
</dbReference>
<dbReference type="Gramene" id="PRQ27047">
    <property type="protein sequence ID" value="PRQ27047"/>
    <property type="gene ID" value="RchiOBHm_Chr6g0301161"/>
</dbReference>
<comment type="subcellular location">
    <subcellularLocation>
        <location evidence="1">Membrane</location>
        <topology evidence="1">Multi-pass membrane protein</topology>
    </subcellularLocation>
</comment>
<accession>A0A2P6PYM7</accession>
<dbReference type="GO" id="GO:0006621">
    <property type="term" value="P:protein retention in ER lumen"/>
    <property type="evidence" value="ECO:0007669"/>
    <property type="project" value="TreeGrafter"/>
</dbReference>
<dbReference type="Pfam" id="PF03248">
    <property type="entry name" value="Rer1"/>
    <property type="match status" value="1"/>
</dbReference>
<dbReference type="PANTHER" id="PTHR10743">
    <property type="entry name" value="PROTEIN RER1"/>
    <property type="match status" value="1"/>
</dbReference>
<evidence type="ECO:0000256" key="4">
    <source>
        <dbReference type="ARBA" id="ARBA00022989"/>
    </source>
</evidence>
<keyword evidence="5 6" id="KW-0472">Membrane</keyword>
<name>A0A2P6PYM7_ROSCH</name>
<dbReference type="Proteomes" id="UP000238479">
    <property type="component" value="Chromosome 6"/>
</dbReference>
<evidence type="ECO:0000256" key="3">
    <source>
        <dbReference type="ARBA" id="ARBA00022692"/>
    </source>
</evidence>
<dbReference type="InterPro" id="IPR004932">
    <property type="entry name" value="Rer1"/>
</dbReference>
<evidence type="ECO:0000313" key="7">
    <source>
        <dbReference type="EMBL" id="PRQ27047.1"/>
    </source>
</evidence>
<dbReference type="GO" id="GO:0005783">
    <property type="term" value="C:endoplasmic reticulum"/>
    <property type="evidence" value="ECO:0007669"/>
    <property type="project" value="GOC"/>
</dbReference>
<comment type="similarity">
    <text evidence="2">Belongs to the RER1 family.</text>
</comment>
<dbReference type="STRING" id="74649.A0A2P6PYM7"/>
<dbReference type="EMBL" id="PDCK01000044">
    <property type="protein sequence ID" value="PRQ27047.1"/>
    <property type="molecule type" value="Genomic_DNA"/>
</dbReference>
<feature type="transmembrane region" description="Helical" evidence="6">
    <location>
        <begin position="33"/>
        <end position="53"/>
    </location>
</feature>